<protein>
    <submittedName>
        <fullName evidence="1">Uncharacterized protein</fullName>
    </submittedName>
</protein>
<organism evidence="1 2">
    <name type="scientific">Lasallia pustulata</name>
    <dbReference type="NCBI Taxonomy" id="136370"/>
    <lineage>
        <taxon>Eukaryota</taxon>
        <taxon>Fungi</taxon>
        <taxon>Dikarya</taxon>
        <taxon>Ascomycota</taxon>
        <taxon>Pezizomycotina</taxon>
        <taxon>Lecanoromycetes</taxon>
        <taxon>OSLEUM clade</taxon>
        <taxon>Umbilicariomycetidae</taxon>
        <taxon>Umbilicariales</taxon>
        <taxon>Umbilicariaceae</taxon>
        <taxon>Lasallia</taxon>
    </lineage>
</organism>
<evidence type="ECO:0000313" key="1">
    <source>
        <dbReference type="EMBL" id="KAA6408093.1"/>
    </source>
</evidence>
<name>A0A5M8PG73_9LECA</name>
<sequence>MARALCIGMFSWTGRDIGAILVAVSTQLIFETVLGTLVQANMDHTVRFLELEYQP</sequence>
<comment type="caution">
    <text evidence="1">The sequence shown here is derived from an EMBL/GenBank/DDBJ whole genome shotgun (WGS) entry which is preliminary data.</text>
</comment>
<evidence type="ECO:0000313" key="2">
    <source>
        <dbReference type="Proteomes" id="UP000324767"/>
    </source>
</evidence>
<dbReference type="AlphaFoldDB" id="A0A5M8PG73"/>
<dbReference type="EMBL" id="VXIT01000014">
    <property type="protein sequence ID" value="KAA6408093.1"/>
    <property type="molecule type" value="Genomic_DNA"/>
</dbReference>
<accession>A0A5M8PG73</accession>
<dbReference type="OrthoDB" id="4494341at2759"/>
<reference evidence="1 2" key="1">
    <citation type="submission" date="2019-09" db="EMBL/GenBank/DDBJ databases">
        <title>The hologenome of the rock-dwelling lichen Lasallia pustulata.</title>
        <authorList>
            <person name="Greshake Tzovaras B."/>
            <person name="Segers F."/>
            <person name="Bicker A."/>
            <person name="Dal Grande F."/>
            <person name="Otte J."/>
            <person name="Hankeln T."/>
            <person name="Schmitt I."/>
            <person name="Ebersberger I."/>
        </authorList>
    </citation>
    <scope>NUCLEOTIDE SEQUENCE [LARGE SCALE GENOMIC DNA]</scope>
    <source>
        <strain evidence="1">A1-1</strain>
    </source>
</reference>
<proteinExistence type="predicted"/>
<dbReference type="Proteomes" id="UP000324767">
    <property type="component" value="Unassembled WGS sequence"/>
</dbReference>
<gene>
    <name evidence="1" type="ORF">FRX48_07834</name>
</gene>